<name>A0ACC0T5G3_POPTR</name>
<reference evidence="1 2" key="1">
    <citation type="journal article" date="2006" name="Science">
        <title>The genome of black cottonwood, Populus trichocarpa (Torr. &amp; Gray).</title>
        <authorList>
            <person name="Tuskan G.A."/>
            <person name="Difazio S."/>
            <person name="Jansson S."/>
            <person name="Bohlmann J."/>
            <person name="Grigoriev I."/>
            <person name="Hellsten U."/>
            <person name="Putnam N."/>
            <person name="Ralph S."/>
            <person name="Rombauts S."/>
            <person name="Salamov A."/>
            <person name="Schein J."/>
            <person name="Sterck L."/>
            <person name="Aerts A."/>
            <person name="Bhalerao R.R."/>
            <person name="Bhalerao R.P."/>
            <person name="Blaudez D."/>
            <person name="Boerjan W."/>
            <person name="Brun A."/>
            <person name="Brunner A."/>
            <person name="Busov V."/>
            <person name="Campbell M."/>
            <person name="Carlson J."/>
            <person name="Chalot M."/>
            <person name="Chapman J."/>
            <person name="Chen G.L."/>
            <person name="Cooper D."/>
            <person name="Coutinho P.M."/>
            <person name="Couturier J."/>
            <person name="Covert S."/>
            <person name="Cronk Q."/>
            <person name="Cunningham R."/>
            <person name="Davis J."/>
            <person name="Degroeve S."/>
            <person name="Dejardin A."/>
            <person name="Depamphilis C."/>
            <person name="Detter J."/>
            <person name="Dirks B."/>
            <person name="Dubchak I."/>
            <person name="Duplessis S."/>
            <person name="Ehlting J."/>
            <person name="Ellis B."/>
            <person name="Gendler K."/>
            <person name="Goodstein D."/>
            <person name="Gribskov M."/>
            <person name="Grimwood J."/>
            <person name="Groover A."/>
            <person name="Gunter L."/>
            <person name="Hamberger B."/>
            <person name="Heinze B."/>
            <person name="Helariutta Y."/>
            <person name="Henrissat B."/>
            <person name="Holligan D."/>
            <person name="Holt R."/>
            <person name="Huang W."/>
            <person name="Islam-Faridi N."/>
            <person name="Jones S."/>
            <person name="Jones-Rhoades M."/>
            <person name="Jorgensen R."/>
            <person name="Joshi C."/>
            <person name="Kangasjarvi J."/>
            <person name="Karlsson J."/>
            <person name="Kelleher C."/>
            <person name="Kirkpatrick R."/>
            <person name="Kirst M."/>
            <person name="Kohler A."/>
            <person name="Kalluri U."/>
            <person name="Larimer F."/>
            <person name="Leebens-Mack J."/>
            <person name="Leple J.C."/>
            <person name="Locascio P."/>
            <person name="Lou Y."/>
            <person name="Lucas S."/>
            <person name="Martin F."/>
            <person name="Montanini B."/>
            <person name="Napoli C."/>
            <person name="Nelson D.R."/>
            <person name="Nelson C."/>
            <person name="Nieminen K."/>
            <person name="Nilsson O."/>
            <person name="Pereda V."/>
            <person name="Peter G."/>
            <person name="Philippe R."/>
            <person name="Pilate G."/>
            <person name="Poliakov A."/>
            <person name="Razumovskaya J."/>
            <person name="Richardson P."/>
            <person name="Rinaldi C."/>
            <person name="Ritland K."/>
            <person name="Rouze P."/>
            <person name="Ryaboy D."/>
            <person name="Schmutz J."/>
            <person name="Schrader J."/>
            <person name="Segerman B."/>
            <person name="Shin H."/>
            <person name="Siddiqui A."/>
            <person name="Sterky F."/>
            <person name="Terry A."/>
            <person name="Tsai C.J."/>
            <person name="Uberbacher E."/>
            <person name="Unneberg P."/>
            <person name="Vahala J."/>
            <person name="Wall K."/>
            <person name="Wessler S."/>
            <person name="Yang G."/>
            <person name="Yin T."/>
            <person name="Douglas C."/>
            <person name="Marra M."/>
            <person name="Sandberg G."/>
            <person name="Van de Peer Y."/>
            <person name="Rokhsar D."/>
        </authorList>
    </citation>
    <scope>NUCLEOTIDE SEQUENCE [LARGE SCALE GENOMIC DNA]</scope>
    <source>
        <strain evidence="2">cv. Nisqually</strain>
    </source>
</reference>
<accession>A0ACC0T5G3</accession>
<sequence>MNLALTHSLAPPSFHFTKYSISLPFPLFSNISCTSAYSNISSSKILIILSNPNLLSNCIGFPFGVTLKISLAKSKGVNPLSSFTSGSAPTSTNNLTTPGLTYPAAI</sequence>
<evidence type="ECO:0000313" key="2">
    <source>
        <dbReference type="Proteomes" id="UP000006729"/>
    </source>
</evidence>
<keyword evidence="2" id="KW-1185">Reference proteome</keyword>
<comment type="caution">
    <text evidence="1">The sequence shown here is derived from an EMBL/GenBank/DDBJ whole genome shotgun (WGS) entry which is preliminary data.</text>
</comment>
<protein>
    <submittedName>
        <fullName evidence="1">Uncharacterized protein</fullName>
    </submittedName>
</protein>
<evidence type="ECO:0000313" key="1">
    <source>
        <dbReference type="EMBL" id="KAI9396761.1"/>
    </source>
</evidence>
<organism evidence="1 2">
    <name type="scientific">Populus trichocarpa</name>
    <name type="common">Western balsam poplar</name>
    <name type="synonym">Populus balsamifera subsp. trichocarpa</name>
    <dbReference type="NCBI Taxonomy" id="3694"/>
    <lineage>
        <taxon>Eukaryota</taxon>
        <taxon>Viridiplantae</taxon>
        <taxon>Streptophyta</taxon>
        <taxon>Embryophyta</taxon>
        <taxon>Tracheophyta</taxon>
        <taxon>Spermatophyta</taxon>
        <taxon>Magnoliopsida</taxon>
        <taxon>eudicotyledons</taxon>
        <taxon>Gunneridae</taxon>
        <taxon>Pentapetalae</taxon>
        <taxon>rosids</taxon>
        <taxon>fabids</taxon>
        <taxon>Malpighiales</taxon>
        <taxon>Salicaceae</taxon>
        <taxon>Saliceae</taxon>
        <taxon>Populus</taxon>
    </lineage>
</organism>
<dbReference type="EMBL" id="CM009293">
    <property type="protein sequence ID" value="KAI9396761.1"/>
    <property type="molecule type" value="Genomic_DNA"/>
</dbReference>
<proteinExistence type="predicted"/>
<dbReference type="Proteomes" id="UP000006729">
    <property type="component" value="Chromosome 4"/>
</dbReference>
<gene>
    <name evidence="1" type="ORF">POPTR_004G180766v4</name>
</gene>